<evidence type="ECO:0000256" key="9">
    <source>
        <dbReference type="SAM" id="MobiDB-lite"/>
    </source>
</evidence>
<dbReference type="Gene3D" id="3.30.160.60">
    <property type="entry name" value="Classic Zinc Finger"/>
    <property type="match status" value="5"/>
</dbReference>
<sequence>MADDEYNKKLESLQQYIPFLDGMIAQLKDPNKKNREQQLSKMESLHAMITDRRKKLKLDTLNKCEDVISKLYLKVNHKPINHLKVESTISSPRSTPTSSSPLRHPDISDDKPLTLPSGRSTPVSNNSRIDVYNSAADSMNKPRPKHVSPKYPDISKPPISLADLKDLELDVREKINERASLNELNNIRNKIAHELILENIKSLSPSRPQRSRIAATFETKSNNFSFSEDLGDGDVQLNDSPISTASTIVLCSPIQLHVKPKSSPTVAKEPAPASIFGSIISNIDSQVVEEDNEKKERRSSLTQEKKSVEPENNPDKLVKPKSSPTISKEPASIFGSILSSNDSQVLEEGIRKVERRSSLTKEEKTVKPEDKSDKPFQIPETTEKDERRNSTTNEENPIIGKDKSRERRHSKDHKKSDSKKDKSRGKDHDSSGKSHKHSDKSDIGKKEGKDSTSRKDDKRRSKEEKSKHHKSKKSSSSHKHSKSENKHEKKEDKIEDKNNEDVTVKNTVSKPVVPEATVVGTSEELKNPPEAVESKIVENKESTTMYRRLADKYTKKPKKPTADASDIDKAVAASIEANMIKSPPKIPILNRLTEPPPPPPASLVKCSQAEPELPSVLQTLMDQLRKSNQESRLPNNPQLQPQPSLHQQKPLLSPNPLYPNRPIIQNPPLSANPPLQNQQMMPNPPLLPNSAQLLSPTDNFISEYVREEYSKNQNQTWPDRMRFEPSPVIPQNNRYIPPQLNQRFEPPTYNKYNQMDAMQPLDYYPPNNPAPTNQFNAGPPLLSPEVPHYHEPKPMSFGPTGRDQYVHSDDLRWRLDGNRPPWERREFDSRYRGPMTYREFREMRDNSRDPRVARENRDPRDPREVRDPREINRDPRNVREVKDPRNVRDVRDPRLNRDNSKDNNEVREQDTRDPRIKKDFERGRSRNREDYRSNKFESKFDRMYSRTNRERSRSRSRSRSQTISDNQDSFASPLDSLYSGKEQKVGKGYGIQSFRIPKIKKELDDKQNLKVDQNAENEVSKDESDNEQDEQTLIINEDLESTQELDESSDAKEKQTDTADSTQNDDSLIIAEVKENQNQSINVEEKDDTELESDETKEDNEPVSAQSLAKEIPDDSEKSETTIPHDKSLLEIQNSVLSSTSQDPEIEELVPAAPLPDEPVNEKSENEEQKQEELEPHQKTSEESDPKELVLDLPPILYPEESILDEPKVLETKAPAEQTILAQFFANLLNSQDKKEKKTALYSLISTFSDSFSPKELNKITKIIKAEDTDGSSEEEGEAPKKKEASATPEKVAEPIVEPSELTEPTEPTEPKEQLVIESPHSEEIPRRRLRRRIRRISSGSPVKESQIEEIEDEEPETGTIPVQELDLSKSDNSPLEDPVIVSVGERIKSRKRNSAASKPKKKNRSELDRLHEDIQDMFIRDGVLTATGKRMCHLLKGDPNALRATSPEPSKEGVEFVPQRRKPGPKSKQQKYLESLQNKEMRDMSVIIQKIPDNAVEESERTTRRLTRSMTNVDSDSEDDNTVGGNESGKEYSERDDSESSESEKETAPQTNDDCQKPKVLKRKRGKRCWASGIIKKTKKKKTTAEEPVAHSSEKETSNLDSRDFLEPDVNYYVDFAKQKTYACKLCDFQGKFITTHYKTAHPESEVLSSRFTPSVAAEAIADAKINLSRYEKCMVVRSGVKLKYTCRFCTTNSVVTPTFFYDHVSTHTGEYRHICPNCNVSFCNGKTLSFHMKTNHTDMKLIVRKAYNTTIMFGYLCGECNYVQISRTNVEEHVNIYHLVKPTIYKINLSTFIDDEIENLAHLISKKESTAASTEDLETSTETKPKEDEAVEVPIKSKPKPASVKRREAEARKKAEEAKALEELTAPEPPVASEEEVMVPPKGKKRGPKPGPRSKKKILDFIPDPESESTTDTESVSTKGKDVESDKESRVEKQRRNLLDTQTILPDRCKRAAKEKAQEKLKVIMEMSENLQRKKSNTVEDKNAETEDQSPETENTVTEHEAVEDKEAAANTEKDEDEPVKVIRKEEKTIPVKKEVEMNVFTCNTDLQEENRKIEQERLKKMEELNKTVGSRTSLNFVDKLCDRLSNNNILVKQEPRDDLTDSLFGSERSKSPLTMPVLEKNPPTMMGEETVTPLLQVIKKPSTPPPQPPTVKKPVLQEDPQPVRPSFEVTQKNDKSIVDMIEKLKGKLAPAPMETNVENVNVINVDDIADSDVPPPLSHADESEDVKPSISSTKILEISGLVRVYRTNDSTMFRCLIPPCTLSADNQDVFQKHYIEKHAARVFDRDNTLCETCGIQIEANSDGSLLENLFKHTISEHTDSLNESGTAGKKPQMIRIRKLSGDALSIIKKDWEEEIDGQVSKEADKQPVQEEAVPDKSMAQIELTEDNPFPFKISGVMSLAEPPPPLAPIAKQNVQLVVKEAKLSSVEIAKPKKTQKALARFIEEVSNLYKCPHYYCLFTTSFRDFLEKHLKAHNVEPDSMIPCVYCDMKTPWEHVAMHIDIRHANCRFACSYCLYRAAVKEYVFLHQDRAHPANDYSVIALPSPKIHKKFTAVDIKVDPKSLCEPYKCATYCQLEFLFENEFRKHLMDYHNHSTFMTCGHDNCTSRVLTAKLVQHWSSAHSVSSYQCGYCKTSHNDVKMMYHHFSGSHQNMSPDILIRLVNPLPSGNTVLGYSAEAFRRMRRIVAIPNTFTDDRPGQAESAPTTAKAAPTVVPFTKTALQVVPKGLVLPGASNIAGAGSFTLVTSASSIGTSSSSIILLSNPSMALGTLAKDANKMAVCSTVAAPVKVATVASPTPILAKPFSTATIQASQTPPIAPSTTPTAPNPVLPTTPIVLTPAPPTTPTSLSPAPQTIDRSPQTNQPSPTIDPHVAPLEHITLSSEEANQEEPSESEVDPLDLGDPLKTTEGGGDSSGEESEGKASEKAEKGKLGLLGYQLYRCSFCDFSCSNSNDFKKHCTRSMACRKVTNMAKPFECVHCGKCLRTAQALVEHMQSHGVLRYSCFLCMNKFATSLQARSHLKYRHSVNQTLVTPSNPSKTNGDSDEFIVKPKMMQSSQPQKETAPSEPAGSVTAEDDVYFPDQIDKIPIRSIFSSHKKCGICSYSTKVRTNLLRHLLFHSQEKAVSDTAPVNPVPCLEKNEKMFDKMINLASSSHASGSSRMGGNAKQDGKESDNLPEFVSAQYRFACCAHGCSYICPEESNLRHHVMALHNDDPAFACFHCKLPIVPSDVDELMRHLKLHGLQLFKCGYCAFVHQLRGKVERHIGDGHLDMPVKVVVVRNMSSEPTDQEDPPTGTNQPSTPQPPPTKTNQKPWRCCMCKTRSSTAESIQAHVLDKHEIDAQYKCALCAYKTDHEGAFEGHFKGSHQGQEVEYIAAYRKVEEEPSEEGGDAFDTTPLWQRDRPRVRHIRGILFDESSPVPAKNTKKTPTKVPTPSSSKSSGSSSLDFSIDAVAKGTAGVLKENELIEQVNKIMKHGKDIVAKSKETDVIVIDDDEENPSKTPKPKTTVKRKSIEVSGITKIPRLDDIIDLEINEDEDACSEKNLKQLYGQFGLPLNRQLRCPLCNNFKSKRMSDFIYHMFKEKKVYRFKCAICADESITYRYMSRHVKEHKHHSDFRDNIIVLPPNPKLEVWVQMLISHQCAKILPSLTPVLEALLDASKKVQCRYCQKWFKSEQEKNEHAIYHWRNVPYACDSCDFRGFTRQQIEWHFERMHTSFTLNILEKGPTVAGEIEYTDKLHIEEAMQEEEEKKRSAEQEKEVNVAEVNIPEVHLPEMEDESNQDGTVQGMAADASNDSTVNMFNSRDSYEAPNNLVIVTKTDTNVPMEGDVFCCEYCPYMSNSETYIMGHISGQHEHMHIKFHQLNRATCEARRGDYVGCMLCAEIGSEIAIRRHHMDKHDGQTFITYRYTCNICQKRFMKIAGLKNHSVRTHPSAPITYTGLFGNVVSIDHQKTPKGRTTPVRTIPEIAEKSSPSARSSNKGGHWLRYECPLCSYKKTMQRKSKPNVKLHVKQHFKSFYCGDCPLRFMNNIQAISHYNDKHPGLPRNINHDPSMDEQVIEVFNDIVARAYRVEDPFCSTPPPATRQVRNTAMKSTSSPQNASTAPEYSFYGLPPEEVDLTRIMTSVDINGVCLDMSADKLGKIFDLNPHVRVEDCQALGELESVLES</sequence>
<feature type="compositionally biased region" description="Basic and acidic residues" evidence="9">
    <location>
        <begin position="1309"/>
        <end position="1327"/>
    </location>
</feature>
<evidence type="ECO:0000256" key="2">
    <source>
        <dbReference type="ARBA" id="ARBA00022723"/>
    </source>
</evidence>
<keyword evidence="3" id="KW-0677">Repeat</keyword>
<feature type="region of interest" description="Disordered" evidence="9">
    <location>
        <begin position="1265"/>
        <end position="1409"/>
    </location>
</feature>
<feature type="compositionally biased region" description="Basic and acidic residues" evidence="9">
    <location>
        <begin position="439"/>
        <end position="466"/>
    </location>
</feature>
<dbReference type="GO" id="GO:0005634">
    <property type="term" value="C:nucleus"/>
    <property type="evidence" value="ECO:0007669"/>
    <property type="project" value="UniProtKB-SubCell"/>
</dbReference>
<organism evidence="11 12">
    <name type="scientific">Phaedon cochleariae</name>
    <name type="common">Mustard beetle</name>
    <dbReference type="NCBI Taxonomy" id="80249"/>
    <lineage>
        <taxon>Eukaryota</taxon>
        <taxon>Metazoa</taxon>
        <taxon>Ecdysozoa</taxon>
        <taxon>Arthropoda</taxon>
        <taxon>Hexapoda</taxon>
        <taxon>Insecta</taxon>
        <taxon>Pterygota</taxon>
        <taxon>Neoptera</taxon>
        <taxon>Endopterygota</taxon>
        <taxon>Coleoptera</taxon>
        <taxon>Polyphaga</taxon>
        <taxon>Cucujiformia</taxon>
        <taxon>Chrysomeloidea</taxon>
        <taxon>Chrysomelidae</taxon>
        <taxon>Chrysomelinae</taxon>
        <taxon>Chrysomelini</taxon>
        <taxon>Phaedon</taxon>
    </lineage>
</organism>
<accession>A0A9P0DF49</accession>
<feature type="compositionally biased region" description="Basic and acidic residues" evidence="9">
    <location>
        <begin position="1921"/>
        <end position="1940"/>
    </location>
</feature>
<feature type="region of interest" description="Disordered" evidence="9">
    <location>
        <begin position="2142"/>
        <end position="2169"/>
    </location>
</feature>
<evidence type="ECO:0000259" key="10">
    <source>
        <dbReference type="PROSITE" id="PS50157"/>
    </source>
</evidence>
<dbReference type="OrthoDB" id="4737882at2759"/>
<feature type="compositionally biased region" description="Polar residues" evidence="9">
    <location>
        <begin position="2856"/>
        <end position="2867"/>
    </location>
</feature>
<feature type="region of interest" description="Disordered" evidence="9">
    <location>
        <begin position="586"/>
        <end position="659"/>
    </location>
</feature>
<feature type="region of interest" description="Disordered" evidence="9">
    <location>
        <begin position="3284"/>
        <end position="3312"/>
    </location>
</feature>
<feature type="domain" description="C2H2-type" evidence="10">
    <location>
        <begin position="3907"/>
        <end position="3930"/>
    </location>
</feature>
<feature type="compositionally biased region" description="Basic and acidic residues" evidence="9">
    <location>
        <begin position="1999"/>
        <end position="2010"/>
    </location>
</feature>
<evidence type="ECO:0000256" key="4">
    <source>
        <dbReference type="ARBA" id="ARBA00022771"/>
    </source>
</evidence>
<feature type="compositionally biased region" description="Basic residues" evidence="9">
    <location>
        <begin position="1884"/>
        <end position="1898"/>
    </location>
</feature>
<reference evidence="11" key="2">
    <citation type="submission" date="2022-10" db="EMBL/GenBank/DDBJ databases">
        <authorList>
            <consortium name="ENA_rothamsted_submissions"/>
            <consortium name="culmorum"/>
            <person name="King R."/>
        </authorList>
    </citation>
    <scope>NUCLEOTIDE SEQUENCE</scope>
</reference>
<evidence type="ECO:0000256" key="8">
    <source>
        <dbReference type="SAM" id="Coils"/>
    </source>
</evidence>
<dbReference type="PANTHER" id="PTHR24406">
    <property type="entry name" value="TRANSCRIPTIONAL REPRESSOR CTCFL-RELATED"/>
    <property type="match status" value="1"/>
</dbReference>
<comment type="subcellular location">
    <subcellularLocation>
        <location evidence="1">Nucleus</location>
    </subcellularLocation>
</comment>
<feature type="region of interest" description="Disordered" evidence="9">
    <location>
        <begin position="998"/>
        <end position="1194"/>
    </location>
</feature>
<feature type="compositionally biased region" description="Polar residues" evidence="9">
    <location>
        <begin position="961"/>
        <end position="970"/>
    </location>
</feature>
<reference evidence="11" key="1">
    <citation type="submission" date="2022-01" db="EMBL/GenBank/DDBJ databases">
        <authorList>
            <person name="King R."/>
        </authorList>
    </citation>
    <scope>NUCLEOTIDE SEQUENCE</scope>
</reference>
<keyword evidence="2" id="KW-0479">Metal-binding</keyword>
<feature type="compositionally biased region" description="Basic residues" evidence="9">
    <location>
        <begin position="1460"/>
        <end position="1470"/>
    </location>
</feature>
<feature type="compositionally biased region" description="Basic residues" evidence="9">
    <location>
        <begin position="1389"/>
        <end position="1404"/>
    </location>
</feature>
<feature type="compositionally biased region" description="Basic and acidic residues" evidence="9">
    <location>
        <begin position="414"/>
        <end position="432"/>
    </location>
</feature>
<feature type="compositionally biased region" description="Polar residues" evidence="9">
    <location>
        <begin position="3054"/>
        <end position="3063"/>
    </location>
</feature>
<evidence type="ECO:0000256" key="3">
    <source>
        <dbReference type="ARBA" id="ARBA00022737"/>
    </source>
</evidence>
<dbReference type="FunFam" id="3.30.160.60:FF:000446">
    <property type="entry name" value="Zinc finger protein"/>
    <property type="match status" value="1"/>
</dbReference>
<feature type="compositionally biased region" description="Polar residues" evidence="9">
    <location>
        <begin position="1131"/>
        <end position="1143"/>
    </location>
</feature>
<feature type="region of interest" description="Disordered" evidence="9">
    <location>
        <begin position="343"/>
        <end position="539"/>
    </location>
</feature>
<evidence type="ECO:0000256" key="7">
    <source>
        <dbReference type="PROSITE-ProRule" id="PRU00042"/>
    </source>
</evidence>
<feature type="compositionally biased region" description="Basic and acidic residues" evidence="9">
    <location>
        <begin position="103"/>
        <end position="112"/>
    </location>
</feature>
<dbReference type="InterPro" id="IPR050888">
    <property type="entry name" value="ZnF_C2H2-type_TF"/>
</dbReference>
<feature type="compositionally biased region" description="Basic and acidic residues" evidence="9">
    <location>
        <begin position="999"/>
        <end position="1009"/>
    </location>
</feature>
<keyword evidence="4 7" id="KW-0863">Zinc-finger</keyword>
<feature type="compositionally biased region" description="Basic and acidic residues" evidence="9">
    <location>
        <begin position="1847"/>
        <end position="1864"/>
    </location>
</feature>
<dbReference type="Proteomes" id="UP001153737">
    <property type="component" value="Chromosome 11"/>
</dbReference>
<feature type="compositionally biased region" description="Basic and acidic residues" evidence="9">
    <location>
        <begin position="292"/>
        <end position="318"/>
    </location>
</feature>
<feature type="compositionally biased region" description="Acidic residues" evidence="9">
    <location>
        <begin position="1085"/>
        <end position="1098"/>
    </location>
</feature>
<feature type="compositionally biased region" description="Low complexity" evidence="9">
    <location>
        <begin position="87"/>
        <end position="101"/>
    </location>
</feature>
<keyword evidence="6" id="KW-0539">Nucleus</keyword>
<feature type="compositionally biased region" description="Basic and acidic residues" evidence="9">
    <location>
        <begin position="348"/>
        <end position="374"/>
    </location>
</feature>
<feature type="region of interest" description="Disordered" evidence="9">
    <location>
        <begin position="1809"/>
        <end position="1945"/>
    </location>
</feature>
<keyword evidence="12" id="KW-1185">Reference proteome</keyword>
<keyword evidence="5" id="KW-0862">Zinc</keyword>
<proteinExistence type="predicted"/>
<feature type="region of interest" description="Disordered" evidence="9">
    <location>
        <begin position="287"/>
        <end position="330"/>
    </location>
</feature>
<protein>
    <recommendedName>
        <fullName evidence="10">C2H2-type domain-containing protein</fullName>
    </recommendedName>
</protein>
<feature type="compositionally biased region" description="Basic and acidic residues" evidence="9">
    <location>
        <begin position="1160"/>
        <end position="1190"/>
    </location>
</feature>
<evidence type="ECO:0000256" key="1">
    <source>
        <dbReference type="ARBA" id="ARBA00004123"/>
    </source>
</evidence>
<feature type="region of interest" description="Disordered" evidence="9">
    <location>
        <begin position="1970"/>
        <end position="2022"/>
    </location>
</feature>
<feature type="compositionally biased region" description="Acidic residues" evidence="9">
    <location>
        <begin position="1037"/>
        <end position="1048"/>
    </location>
</feature>
<feature type="compositionally biased region" description="Basic and acidic residues" evidence="9">
    <location>
        <begin position="482"/>
        <end position="503"/>
    </location>
</feature>
<keyword evidence="8" id="KW-0175">Coiled coil</keyword>
<feature type="region of interest" description="Disordered" evidence="9">
    <location>
        <begin position="770"/>
        <end position="803"/>
    </location>
</feature>
<name>A0A9P0DF49_PHACE</name>
<feature type="region of interest" description="Disordered" evidence="9">
    <location>
        <begin position="3154"/>
        <end position="3173"/>
    </location>
</feature>
<feature type="coiled-coil region" evidence="8">
    <location>
        <begin position="3736"/>
        <end position="3765"/>
    </location>
</feature>
<feature type="domain" description="C2H2-type" evidence="10">
    <location>
        <begin position="3097"/>
        <end position="3124"/>
    </location>
</feature>
<evidence type="ECO:0000256" key="5">
    <source>
        <dbReference type="ARBA" id="ARBA00022833"/>
    </source>
</evidence>
<feature type="region of interest" description="Disordered" evidence="9">
    <location>
        <begin position="2812"/>
        <end position="2927"/>
    </location>
</feature>
<feature type="compositionally biased region" description="Basic and acidic residues" evidence="9">
    <location>
        <begin position="1111"/>
        <end position="1129"/>
    </location>
</feature>
<feature type="region of interest" description="Disordered" evidence="9">
    <location>
        <begin position="3054"/>
        <end position="3073"/>
    </location>
</feature>
<feature type="region of interest" description="Disordered" evidence="9">
    <location>
        <begin position="3413"/>
        <end position="3445"/>
    </location>
</feature>
<evidence type="ECO:0000313" key="12">
    <source>
        <dbReference type="Proteomes" id="UP001153737"/>
    </source>
</evidence>
<feature type="compositionally biased region" description="Low complexity" evidence="9">
    <location>
        <begin position="3429"/>
        <end position="3444"/>
    </location>
</feature>
<dbReference type="SMART" id="SM00355">
    <property type="entry name" value="ZnF_C2H2"/>
    <property type="match status" value="28"/>
</dbReference>
<dbReference type="PROSITE" id="PS50157">
    <property type="entry name" value="ZINC_FINGER_C2H2_2"/>
    <property type="match status" value="4"/>
</dbReference>
<feature type="compositionally biased region" description="Low complexity" evidence="9">
    <location>
        <begin position="633"/>
        <end position="654"/>
    </location>
</feature>
<dbReference type="InterPro" id="IPR036236">
    <property type="entry name" value="Znf_C2H2_sf"/>
</dbReference>
<feature type="domain" description="C2H2-type" evidence="10">
    <location>
        <begin position="1715"/>
        <end position="1743"/>
    </location>
</feature>
<dbReference type="PROSITE" id="PS00028">
    <property type="entry name" value="ZINC_FINGER_C2H2_1"/>
    <property type="match status" value="8"/>
</dbReference>
<feature type="compositionally biased region" description="Acidic residues" evidence="9">
    <location>
        <begin position="1348"/>
        <end position="1357"/>
    </location>
</feature>
<feature type="compositionally biased region" description="Acidic residues" evidence="9">
    <location>
        <begin position="2886"/>
        <end position="2900"/>
    </location>
</feature>
<feature type="compositionally biased region" description="Basic and acidic residues" evidence="9">
    <location>
        <begin position="523"/>
        <end position="539"/>
    </location>
</feature>
<dbReference type="Pfam" id="PF21538">
    <property type="entry name" value="Med15_M"/>
    <property type="match status" value="1"/>
</dbReference>
<feature type="compositionally biased region" description="Basic and acidic residues" evidence="9">
    <location>
        <begin position="841"/>
        <end position="953"/>
    </location>
</feature>
<gene>
    <name evidence="11" type="ORF">PHAECO_LOCUS2674</name>
</gene>
<dbReference type="InterPro" id="IPR048385">
    <property type="entry name" value="Med15_central"/>
</dbReference>
<feature type="compositionally biased region" description="Basic and acidic residues" evidence="9">
    <location>
        <begin position="1584"/>
        <end position="1602"/>
    </location>
</feature>
<feature type="region of interest" description="Disordered" evidence="9">
    <location>
        <begin position="2103"/>
        <end position="2127"/>
    </location>
</feature>
<evidence type="ECO:0000313" key="11">
    <source>
        <dbReference type="EMBL" id="CAH1118526.1"/>
    </source>
</evidence>
<feature type="region of interest" description="Disordered" evidence="9">
    <location>
        <begin position="1581"/>
        <end position="1602"/>
    </location>
</feature>
<feature type="compositionally biased region" description="Pro residues" evidence="9">
    <location>
        <begin position="2145"/>
        <end position="2154"/>
    </location>
</feature>
<feature type="region of interest" description="Disordered" evidence="9">
    <location>
        <begin position="85"/>
        <end position="154"/>
    </location>
</feature>
<feature type="region of interest" description="Disordered" evidence="9">
    <location>
        <begin position="1439"/>
        <end position="1567"/>
    </location>
</feature>
<feature type="region of interest" description="Disordered" evidence="9">
    <location>
        <begin position="841"/>
        <end position="975"/>
    </location>
</feature>
<dbReference type="EMBL" id="OU896717">
    <property type="protein sequence ID" value="CAH1118526.1"/>
    <property type="molecule type" value="Genomic_DNA"/>
</dbReference>
<feature type="compositionally biased region" description="Basic residues" evidence="9">
    <location>
        <begin position="467"/>
        <end position="481"/>
    </location>
</feature>
<feature type="domain" description="C2H2-type" evidence="10">
    <location>
        <begin position="2975"/>
        <end position="2997"/>
    </location>
</feature>
<dbReference type="SUPFAM" id="SSF57667">
    <property type="entry name" value="beta-beta-alpha zinc fingers"/>
    <property type="match status" value="1"/>
</dbReference>
<dbReference type="GO" id="GO:0008270">
    <property type="term" value="F:zinc ion binding"/>
    <property type="evidence" value="ECO:0007669"/>
    <property type="project" value="UniProtKB-KW"/>
</dbReference>
<feature type="compositionally biased region" description="Polar residues" evidence="9">
    <location>
        <begin position="117"/>
        <end position="128"/>
    </location>
</feature>
<evidence type="ECO:0000256" key="6">
    <source>
        <dbReference type="ARBA" id="ARBA00023242"/>
    </source>
</evidence>
<dbReference type="InterPro" id="IPR013087">
    <property type="entry name" value="Znf_C2H2_type"/>
</dbReference>